<evidence type="ECO:0000256" key="2">
    <source>
        <dbReference type="SAM" id="Coils"/>
    </source>
</evidence>
<organism evidence="4 5">
    <name type="scientific">Streptococcus didelphis</name>
    <dbReference type="NCBI Taxonomy" id="102886"/>
    <lineage>
        <taxon>Bacteria</taxon>
        <taxon>Bacillati</taxon>
        <taxon>Bacillota</taxon>
        <taxon>Bacilli</taxon>
        <taxon>Lactobacillales</taxon>
        <taxon>Streptococcaceae</taxon>
        <taxon>Streptococcus</taxon>
    </lineage>
</organism>
<dbReference type="InterPro" id="IPR005877">
    <property type="entry name" value="YSIRK_signal_dom"/>
</dbReference>
<proteinExistence type="predicted"/>
<keyword evidence="3" id="KW-1133">Transmembrane helix</keyword>
<gene>
    <name evidence="4" type="ORF">N1496_08570</name>
</gene>
<keyword evidence="2" id="KW-0175">Coiled coil</keyword>
<dbReference type="Proteomes" id="UP001238096">
    <property type="component" value="Chromosome"/>
</dbReference>
<feature type="coiled-coil region" evidence="2">
    <location>
        <begin position="106"/>
        <end position="186"/>
    </location>
</feature>
<protein>
    <submittedName>
        <fullName evidence="4">YSIRK-type signal peptide-containing protein</fullName>
    </submittedName>
</protein>
<keyword evidence="1" id="KW-0732">Signal</keyword>
<evidence type="ECO:0000256" key="3">
    <source>
        <dbReference type="SAM" id="Phobius"/>
    </source>
</evidence>
<dbReference type="EMBL" id="CP110509">
    <property type="protein sequence ID" value="WMB28010.1"/>
    <property type="molecule type" value="Genomic_DNA"/>
</dbReference>
<keyword evidence="3" id="KW-0472">Membrane</keyword>
<keyword evidence="5" id="KW-1185">Reference proteome</keyword>
<evidence type="ECO:0000256" key="1">
    <source>
        <dbReference type="ARBA" id="ARBA00022729"/>
    </source>
</evidence>
<dbReference type="RefSeq" id="WP_306675812.1">
    <property type="nucleotide sequence ID" value="NZ_CP104407.1"/>
</dbReference>
<evidence type="ECO:0000313" key="4">
    <source>
        <dbReference type="EMBL" id="WMB28010.1"/>
    </source>
</evidence>
<feature type="transmembrane region" description="Helical" evidence="3">
    <location>
        <begin position="20"/>
        <end position="38"/>
    </location>
</feature>
<dbReference type="NCBIfam" id="TIGR01168">
    <property type="entry name" value="YSIRK_signal"/>
    <property type="match status" value="1"/>
</dbReference>
<name>A0ABY9LGI1_9STRE</name>
<reference evidence="5" key="1">
    <citation type="submission" date="2022-10" db="EMBL/GenBank/DDBJ databases">
        <title>Streptococcus didelphis as causative of fatal infections in opossums (Didelphis albiventris).</title>
        <authorList>
            <person name="Breyer G.M."/>
            <person name="Da Silva M.E.R.J."/>
            <person name="Siqueira F.M."/>
        </authorList>
    </citation>
    <scope>NUCLEOTIDE SEQUENCE [LARGE SCALE GENOMIC DNA]</scope>
    <source>
        <strain evidence="5">LBVP101/21</strain>
    </source>
</reference>
<sequence>MKKDTETKKRKYALRKSKFGLVPVVLAIYMILGTYSTVSADQVEASSDLMTSSQIAEDPAANLLTAINRKDEVTEMAKTYQEQGFEVSLEESTLDYSGAHQAPELVAEINKTYDEQKAQLEKEVAAYQAQENEYNTKLAKYQEEQAQYEKDLANKVKIETENATQKKLYEEASKKYEEDIKSLGNDYQFTAEDKKSPENKNTDDLKLYGELDQTKTNSVAFYQQLKVKADLKKLEAHSLKGSLTWNKETVFEKIGDSYQISSGDALKSETNRIHHATKLTGYKENDAFILRNVGEIETGDKLDLKVTITKIGDGYGSKDETEKFKVEQALYVGKEYEKKAEDAGAIEFIYRNHRDMSFKFEFLVANKETKILLTQAIGDIDLGQKISFDFGKDGKKLFQFQKNQRLQTLMISIALKTPSM</sequence>
<keyword evidence="3" id="KW-0812">Transmembrane</keyword>
<accession>A0ABY9LGI1</accession>
<evidence type="ECO:0000313" key="5">
    <source>
        <dbReference type="Proteomes" id="UP001238096"/>
    </source>
</evidence>